<organism evidence="2 3">
    <name type="scientific">Halorientalis persicus</name>
    <dbReference type="NCBI Taxonomy" id="1367881"/>
    <lineage>
        <taxon>Archaea</taxon>
        <taxon>Methanobacteriati</taxon>
        <taxon>Methanobacteriota</taxon>
        <taxon>Stenosarchaea group</taxon>
        <taxon>Halobacteria</taxon>
        <taxon>Halobacteriales</taxon>
        <taxon>Haloarculaceae</taxon>
        <taxon>Halorientalis</taxon>
    </lineage>
</organism>
<dbReference type="RefSeq" id="WP_092662169.1">
    <property type="nucleotide sequence ID" value="NZ_FOCX01000017.1"/>
</dbReference>
<protein>
    <submittedName>
        <fullName evidence="2">Uncharacterized protein</fullName>
    </submittedName>
</protein>
<keyword evidence="3" id="KW-1185">Reference proteome</keyword>
<reference evidence="3" key="1">
    <citation type="submission" date="2016-10" db="EMBL/GenBank/DDBJ databases">
        <authorList>
            <person name="Varghese N."/>
            <person name="Submissions S."/>
        </authorList>
    </citation>
    <scope>NUCLEOTIDE SEQUENCE [LARGE SCALE GENOMIC DNA]</scope>
    <source>
        <strain evidence="3">IBRC-M 10043</strain>
    </source>
</reference>
<dbReference type="AlphaFoldDB" id="A0A1H8S223"/>
<feature type="region of interest" description="Disordered" evidence="1">
    <location>
        <begin position="1"/>
        <end position="21"/>
    </location>
</feature>
<sequence>MSEHCTVEKREAAERAARTLRRRPQVQAVDVLPPARDPTDRWTLDIVLAPEAGGLPPAVETDLAAEGFTTRRVTPQGPYWGAVAVFGGGRA</sequence>
<evidence type="ECO:0000313" key="3">
    <source>
        <dbReference type="Proteomes" id="UP000198775"/>
    </source>
</evidence>
<dbReference type="Proteomes" id="UP000198775">
    <property type="component" value="Unassembled WGS sequence"/>
</dbReference>
<name>A0A1H8S223_9EURY</name>
<evidence type="ECO:0000256" key="1">
    <source>
        <dbReference type="SAM" id="MobiDB-lite"/>
    </source>
</evidence>
<feature type="compositionally biased region" description="Basic and acidic residues" evidence="1">
    <location>
        <begin position="1"/>
        <end position="17"/>
    </location>
</feature>
<dbReference type="EMBL" id="FOCX01000017">
    <property type="protein sequence ID" value="SEO72721.1"/>
    <property type="molecule type" value="Genomic_DNA"/>
</dbReference>
<proteinExistence type="predicted"/>
<accession>A0A1H8S223</accession>
<evidence type="ECO:0000313" key="2">
    <source>
        <dbReference type="EMBL" id="SEO72721.1"/>
    </source>
</evidence>
<gene>
    <name evidence="2" type="ORF">SAMN05216388_1017119</name>
</gene>